<protein>
    <recommendedName>
        <fullName evidence="8">CASP-like protein</fullName>
    </recommendedName>
</protein>
<dbReference type="AlphaFoldDB" id="A0A8T0HF61"/>
<evidence type="ECO:0000256" key="2">
    <source>
        <dbReference type="ARBA" id="ARBA00007651"/>
    </source>
</evidence>
<dbReference type="InterPro" id="IPR006702">
    <property type="entry name" value="CASP_dom"/>
</dbReference>
<dbReference type="PANTHER" id="PTHR32021:SF1">
    <property type="entry name" value="CASP-LIKE PROTEIN 5A1"/>
    <property type="match status" value="1"/>
</dbReference>
<dbReference type="EMBL" id="CM026427">
    <property type="protein sequence ID" value="KAG0570426.1"/>
    <property type="molecule type" value="Genomic_DNA"/>
</dbReference>
<sequence>MEGQCAAHAEGPLRCVIVPCPNGGGKATCNWHKPFEFLRQACPPPLNFDEPIFNLKALTCMPGSRGGVAVRVCQIAFAFTGFMIMVKIRGYRSITAFQYFVTATMFQCIWSAILMVVDVYAVLTETCLHFCCLVHLFAVGDWITSMMTFSAGCALAGITTLIDDDLNQCTPNHCTRYEAAAAMAFFAWFFSTISFFYSVKLQALRYVTP</sequence>
<evidence type="ECO:0000256" key="8">
    <source>
        <dbReference type="RuleBase" id="RU361233"/>
    </source>
</evidence>
<reference evidence="10 11" key="1">
    <citation type="submission" date="2020-06" db="EMBL/GenBank/DDBJ databases">
        <title>WGS assembly of Ceratodon purpureus strain R40.</title>
        <authorList>
            <person name="Carey S.B."/>
            <person name="Jenkins J."/>
            <person name="Shu S."/>
            <person name="Lovell J.T."/>
            <person name="Sreedasyam A."/>
            <person name="Maumus F."/>
            <person name="Tiley G.P."/>
            <person name="Fernandez-Pozo N."/>
            <person name="Barry K."/>
            <person name="Chen C."/>
            <person name="Wang M."/>
            <person name="Lipzen A."/>
            <person name="Daum C."/>
            <person name="Saski C.A."/>
            <person name="Payton A.C."/>
            <person name="Mcbreen J.C."/>
            <person name="Conrad R.E."/>
            <person name="Kollar L.M."/>
            <person name="Olsson S."/>
            <person name="Huttunen S."/>
            <person name="Landis J.B."/>
            <person name="Wickett N.J."/>
            <person name="Johnson M.G."/>
            <person name="Rensing S.A."/>
            <person name="Grimwood J."/>
            <person name="Schmutz J."/>
            <person name="Mcdaniel S.F."/>
        </authorList>
    </citation>
    <scope>NUCLEOTIDE SEQUENCE [LARGE SCALE GENOMIC DNA]</scope>
    <source>
        <strain evidence="10 11">R40</strain>
    </source>
</reference>
<dbReference type="Pfam" id="PF04535">
    <property type="entry name" value="CASP_dom"/>
    <property type="match status" value="1"/>
</dbReference>
<dbReference type="Proteomes" id="UP000822688">
    <property type="component" value="Chromosome 6"/>
</dbReference>
<feature type="transmembrane region" description="Helical" evidence="8">
    <location>
        <begin position="135"/>
        <end position="158"/>
    </location>
</feature>
<keyword evidence="5 8" id="KW-0812">Transmembrane</keyword>
<feature type="domain" description="Casparian strip membrane protein" evidence="9">
    <location>
        <begin position="63"/>
        <end position="190"/>
    </location>
</feature>
<dbReference type="PANTHER" id="PTHR32021">
    <property type="entry name" value="CASP-LIKE PROTEIN 5B3"/>
    <property type="match status" value="1"/>
</dbReference>
<comment type="subunit">
    <text evidence="3 8">Homodimer and heterodimers.</text>
</comment>
<evidence type="ECO:0000256" key="6">
    <source>
        <dbReference type="ARBA" id="ARBA00022989"/>
    </source>
</evidence>
<evidence type="ECO:0000256" key="3">
    <source>
        <dbReference type="ARBA" id="ARBA00011489"/>
    </source>
</evidence>
<name>A0A8T0HF61_CERPU</name>
<organism evidence="10 11">
    <name type="scientific">Ceratodon purpureus</name>
    <name type="common">Fire moss</name>
    <name type="synonym">Dicranum purpureum</name>
    <dbReference type="NCBI Taxonomy" id="3225"/>
    <lineage>
        <taxon>Eukaryota</taxon>
        <taxon>Viridiplantae</taxon>
        <taxon>Streptophyta</taxon>
        <taxon>Embryophyta</taxon>
        <taxon>Bryophyta</taxon>
        <taxon>Bryophytina</taxon>
        <taxon>Bryopsida</taxon>
        <taxon>Dicranidae</taxon>
        <taxon>Pseudoditrichales</taxon>
        <taxon>Ditrichaceae</taxon>
        <taxon>Ceratodon</taxon>
    </lineage>
</organism>
<evidence type="ECO:0000256" key="5">
    <source>
        <dbReference type="ARBA" id="ARBA00022692"/>
    </source>
</evidence>
<evidence type="ECO:0000259" key="9">
    <source>
        <dbReference type="Pfam" id="PF04535"/>
    </source>
</evidence>
<dbReference type="EMBL" id="CM026427">
    <property type="protein sequence ID" value="KAG0570427.1"/>
    <property type="molecule type" value="Genomic_DNA"/>
</dbReference>
<comment type="subcellular location">
    <subcellularLocation>
        <location evidence="1 8">Cell membrane</location>
        <topology evidence="1 8">Multi-pass membrane protein</topology>
    </subcellularLocation>
</comment>
<dbReference type="OrthoDB" id="828022at2759"/>
<evidence type="ECO:0000256" key="1">
    <source>
        <dbReference type="ARBA" id="ARBA00004651"/>
    </source>
</evidence>
<comment type="similarity">
    <text evidence="2 8">Belongs to the Casparian strip membrane proteins (CASP) family.</text>
</comment>
<feature type="transmembrane region" description="Helical" evidence="8">
    <location>
        <begin position="68"/>
        <end position="88"/>
    </location>
</feature>
<proteinExistence type="inferred from homology"/>
<feature type="transmembrane region" description="Helical" evidence="8">
    <location>
        <begin position="179"/>
        <end position="199"/>
    </location>
</feature>
<evidence type="ECO:0000256" key="7">
    <source>
        <dbReference type="ARBA" id="ARBA00023136"/>
    </source>
</evidence>
<keyword evidence="4 8" id="KW-1003">Cell membrane</keyword>
<evidence type="ECO:0000313" key="10">
    <source>
        <dbReference type="EMBL" id="KAG0570426.1"/>
    </source>
</evidence>
<feature type="transmembrane region" description="Helical" evidence="8">
    <location>
        <begin position="100"/>
        <end position="123"/>
    </location>
</feature>
<dbReference type="GO" id="GO:0005886">
    <property type="term" value="C:plasma membrane"/>
    <property type="evidence" value="ECO:0007669"/>
    <property type="project" value="UniProtKB-SubCell"/>
</dbReference>
<keyword evidence="6 8" id="KW-1133">Transmembrane helix</keyword>
<keyword evidence="11" id="KW-1185">Reference proteome</keyword>
<evidence type="ECO:0000313" key="11">
    <source>
        <dbReference type="Proteomes" id="UP000822688"/>
    </source>
</evidence>
<keyword evidence="7 8" id="KW-0472">Membrane</keyword>
<evidence type="ECO:0000256" key="4">
    <source>
        <dbReference type="ARBA" id="ARBA00022475"/>
    </source>
</evidence>
<accession>A0A8T0HF61</accession>
<dbReference type="InterPro" id="IPR045009">
    <property type="entry name" value="CASPL-5"/>
</dbReference>
<comment type="caution">
    <text evidence="10">The sequence shown here is derived from an EMBL/GenBank/DDBJ whole genome shotgun (WGS) entry which is preliminary data.</text>
</comment>
<gene>
    <name evidence="10" type="ORF">KC19_6G161500</name>
</gene>